<dbReference type="Proteomes" id="UP000604825">
    <property type="component" value="Unassembled WGS sequence"/>
</dbReference>
<dbReference type="PANTHER" id="PTHR48048">
    <property type="entry name" value="GLYCOSYLTRANSFERASE"/>
    <property type="match status" value="1"/>
</dbReference>
<keyword evidence="2" id="KW-0328">Glycosyltransferase</keyword>
<dbReference type="Gene3D" id="3.40.50.2000">
    <property type="entry name" value="Glycogen Phosphorylase B"/>
    <property type="match status" value="1"/>
</dbReference>
<proteinExistence type="inferred from homology"/>
<dbReference type="InterPro" id="IPR050481">
    <property type="entry name" value="UDP-glycosyltransf_plant"/>
</dbReference>
<dbReference type="AlphaFoldDB" id="A0A811NNQ9"/>
<keyword evidence="4" id="KW-1185">Reference proteome</keyword>
<evidence type="ECO:0000313" key="3">
    <source>
        <dbReference type="EMBL" id="CAD6226973.1"/>
    </source>
</evidence>
<dbReference type="GO" id="GO:0035251">
    <property type="term" value="F:UDP-glucosyltransferase activity"/>
    <property type="evidence" value="ECO:0007669"/>
    <property type="project" value="InterPro"/>
</dbReference>
<gene>
    <name evidence="3" type="ORF">NCGR_LOCUS18616</name>
</gene>
<comment type="similarity">
    <text evidence="1">Belongs to the UDP-glycosyltransferase family.</text>
</comment>
<comment type="caution">
    <text evidence="3">The sequence shown here is derived from an EMBL/GenBank/DDBJ whole genome shotgun (WGS) entry which is preliminary data.</text>
</comment>
<dbReference type="EMBL" id="CAJGYO010000004">
    <property type="protein sequence ID" value="CAD6226973.1"/>
    <property type="molecule type" value="Genomic_DNA"/>
</dbReference>
<organism evidence="3 4">
    <name type="scientific">Miscanthus lutarioriparius</name>
    <dbReference type="NCBI Taxonomy" id="422564"/>
    <lineage>
        <taxon>Eukaryota</taxon>
        <taxon>Viridiplantae</taxon>
        <taxon>Streptophyta</taxon>
        <taxon>Embryophyta</taxon>
        <taxon>Tracheophyta</taxon>
        <taxon>Spermatophyta</taxon>
        <taxon>Magnoliopsida</taxon>
        <taxon>Liliopsida</taxon>
        <taxon>Poales</taxon>
        <taxon>Poaceae</taxon>
        <taxon>PACMAD clade</taxon>
        <taxon>Panicoideae</taxon>
        <taxon>Andropogonodae</taxon>
        <taxon>Andropogoneae</taxon>
        <taxon>Saccharinae</taxon>
        <taxon>Miscanthus</taxon>
    </lineage>
</organism>
<evidence type="ECO:0000256" key="1">
    <source>
        <dbReference type="ARBA" id="ARBA00009995"/>
    </source>
</evidence>
<dbReference type="SUPFAM" id="SSF53756">
    <property type="entry name" value="UDP-Glycosyltransferase/glycogen phosphorylase"/>
    <property type="match status" value="1"/>
</dbReference>
<evidence type="ECO:0000313" key="4">
    <source>
        <dbReference type="Proteomes" id="UP000604825"/>
    </source>
</evidence>
<protein>
    <submittedName>
        <fullName evidence="3">Uncharacterized protein</fullName>
    </submittedName>
</protein>
<accession>A0A811NNQ9</accession>
<name>A0A811NNQ9_9POAL</name>
<evidence type="ECO:0000256" key="2">
    <source>
        <dbReference type="ARBA" id="ARBA00022676"/>
    </source>
</evidence>
<reference evidence="3" key="1">
    <citation type="submission" date="2020-10" db="EMBL/GenBank/DDBJ databases">
        <authorList>
            <person name="Han B."/>
            <person name="Lu T."/>
            <person name="Zhao Q."/>
            <person name="Huang X."/>
            <person name="Zhao Y."/>
        </authorList>
    </citation>
    <scope>NUCLEOTIDE SEQUENCE</scope>
</reference>
<dbReference type="PANTHER" id="PTHR48048:SF76">
    <property type="entry name" value="UDP-GLYCOSYLTRANSFERASE 708D1-LIKE"/>
    <property type="match status" value="1"/>
</dbReference>
<sequence>MTLTSHVIPIAKELGVHCHILFISCTTMLSLNAYTPLHLDKKKKKVEQHEQGPSAGGVGDVDIPDVRCIPQSCLPQPLLHLNKLLTKKFIDNNCEIISTNGFLVNTFDALEPAALAALRDGKVILGFPPLYAIGPLRS</sequence>
<keyword evidence="2" id="KW-0808">Transferase</keyword>